<evidence type="ECO:0000256" key="4">
    <source>
        <dbReference type="ARBA" id="ARBA00022692"/>
    </source>
</evidence>
<gene>
    <name evidence="9" type="ORF">QJU78_05255</name>
</gene>
<dbReference type="GO" id="GO:0005886">
    <property type="term" value="C:plasma membrane"/>
    <property type="evidence" value="ECO:0007669"/>
    <property type="project" value="UniProtKB-SubCell"/>
</dbReference>
<feature type="domain" description="Mce/MlaD" evidence="8">
    <location>
        <begin position="753"/>
        <end position="833"/>
    </location>
</feature>
<keyword evidence="4 7" id="KW-0812">Transmembrane</keyword>
<feature type="domain" description="Mce/MlaD" evidence="8">
    <location>
        <begin position="48"/>
        <end position="139"/>
    </location>
</feature>
<name>A0AAW8CHQ3_9PAST</name>
<evidence type="ECO:0000256" key="1">
    <source>
        <dbReference type="ARBA" id="ARBA00004533"/>
    </source>
</evidence>
<dbReference type="Pfam" id="PF02470">
    <property type="entry name" value="MlaD"/>
    <property type="match status" value="4"/>
</dbReference>
<sequence>MSENTTSIPQVETAKVRPPRKISIFWLLPVIAFIIGALLFFQILKERGEIITLHFTDGAGITAKKTPIRYQGLQIGLVKKVSFSEDLKNVDVIAEITPEASSLLREDTKFWLVQPSVSLAGVSGLDSIVSGNYITLLPGTGDEADEFIAELEPPVAPVTAGDLLIKLVSDDLGSISIGSNVYFKKVPVGSILSYRFTEDQQQVEIDVMIKKKYANLVKKNSHFWNISGINATLDLSGVSIAIDSIQSVVQGAIAFDSPKDDTQQAVQNQHYTLYKNLKAANRGIEVDVLLPLHSSVKVNETALFYQNTKIGVLAELDPIDTSMEQKVLKGKLLLNPNYTHLLRSGTTILLKEPQFGLNKQQITKLNELVRGNFFDVVKVGEGEELNTFSIQKEADYLLSRPDVLGLTLVASQSYGVDKGQGIYYNDIQIGEILERNVTLKNVSFKVMIYPEYRRFIAKNSQFVSISHFDLSANMDGVQFKSASPTEWLKGGIRMLVEEPKGKPLDSYPLYENRENAQQGIIDTQKRVTKVLSAKKVSGINKGSVILYNDFQVGEVLDITPKAEQFEIALFIIPKYRHLFTNKSRFWIEPATAIDISTKGINIQAAPLMRTLKGAISFDNKGGKQSNTLYENYDKVFAGNSCITLITKDAAKLSEGMPIKYMGLTIGHIKTLKLENAKKRIKVTASIKSKYYGIVARSGSVFKAISPQINSSGFKHLDAVLQNYIDVNAGTGKRKTWFTLVDNDVTKTEYQGGFPIVLETSNANGLSVDTPVFYRGLQVGIVDRVKLSELGDRVFLYVRISYKYRHLVRKNSQFWESSGYTMNVGLNGATISSGTMSQLMNGGISFSTPSGKIVSSKAKANQHFILQPNPPKGAAEWNQGAY</sequence>
<keyword evidence="6 7" id="KW-0472">Membrane</keyword>
<evidence type="ECO:0000256" key="6">
    <source>
        <dbReference type="ARBA" id="ARBA00023136"/>
    </source>
</evidence>
<dbReference type="PANTHER" id="PTHR30462">
    <property type="entry name" value="INTERMEMBRANE TRANSPORT PROTEIN PQIB-RELATED"/>
    <property type="match status" value="1"/>
</dbReference>
<evidence type="ECO:0000256" key="5">
    <source>
        <dbReference type="ARBA" id="ARBA00022989"/>
    </source>
</evidence>
<proteinExistence type="predicted"/>
<accession>A0AAW8CHQ3</accession>
<keyword evidence="2" id="KW-1003">Cell membrane</keyword>
<dbReference type="RefSeq" id="WP_211597756.1">
    <property type="nucleotide sequence ID" value="NZ_JAGRQI010000007.1"/>
</dbReference>
<feature type="domain" description="Mce/MlaD" evidence="8">
    <location>
        <begin position="165"/>
        <end position="222"/>
    </location>
</feature>
<keyword evidence="5 7" id="KW-1133">Transmembrane helix</keyword>
<dbReference type="PANTHER" id="PTHR30462:SF0">
    <property type="entry name" value="INTERMEMBRANE TRANSPORT PROTEIN YEBT"/>
    <property type="match status" value="1"/>
</dbReference>
<evidence type="ECO:0000259" key="8">
    <source>
        <dbReference type="Pfam" id="PF02470"/>
    </source>
</evidence>
<dbReference type="InterPro" id="IPR003399">
    <property type="entry name" value="Mce/MlaD"/>
</dbReference>
<dbReference type="EMBL" id="JASAYJ010000008">
    <property type="protein sequence ID" value="MDP8187179.1"/>
    <property type="molecule type" value="Genomic_DNA"/>
</dbReference>
<reference evidence="9" key="1">
    <citation type="journal article" date="2023" name="Front. Microbiol.">
        <title>Phylogeography and host specificity of Pasteurellaceae pathogenic to sea-farmed fish in the north-east Atlantic.</title>
        <authorList>
            <person name="Gulla S."/>
            <person name="Colquhoun D.J."/>
            <person name="Olsen A.B."/>
            <person name="Spilsberg B."/>
            <person name="Lagesen K."/>
            <person name="Aakesson C.P."/>
            <person name="Strom S."/>
            <person name="Manji F."/>
            <person name="Birkbeck T.H."/>
            <person name="Nilsen H.K."/>
        </authorList>
    </citation>
    <scope>NUCLEOTIDE SEQUENCE</scope>
    <source>
        <strain evidence="9">VIB1234</strain>
    </source>
</reference>
<dbReference type="AlphaFoldDB" id="A0AAW8CHQ3"/>
<feature type="domain" description="Mce/MlaD" evidence="8">
    <location>
        <begin position="641"/>
        <end position="728"/>
    </location>
</feature>
<dbReference type="Proteomes" id="UP001230466">
    <property type="component" value="Unassembled WGS sequence"/>
</dbReference>
<evidence type="ECO:0000256" key="7">
    <source>
        <dbReference type="SAM" id="Phobius"/>
    </source>
</evidence>
<comment type="caution">
    <text evidence="9">The sequence shown here is derived from an EMBL/GenBank/DDBJ whole genome shotgun (WGS) entry which is preliminary data.</text>
</comment>
<comment type="subcellular location">
    <subcellularLocation>
        <location evidence="1">Cell inner membrane</location>
    </subcellularLocation>
</comment>
<protein>
    <submittedName>
        <fullName evidence="9">MlaD family protein</fullName>
    </submittedName>
</protein>
<organism evidence="9 10">
    <name type="scientific">Pasteurella atlantica</name>
    <dbReference type="NCBI Taxonomy" id="2827233"/>
    <lineage>
        <taxon>Bacteria</taxon>
        <taxon>Pseudomonadati</taxon>
        <taxon>Pseudomonadota</taxon>
        <taxon>Gammaproteobacteria</taxon>
        <taxon>Pasteurellales</taxon>
        <taxon>Pasteurellaceae</taxon>
        <taxon>Pasteurella</taxon>
    </lineage>
</organism>
<dbReference type="InterPro" id="IPR051800">
    <property type="entry name" value="PqiA-PqiB_transport"/>
</dbReference>
<evidence type="ECO:0000313" key="9">
    <source>
        <dbReference type="EMBL" id="MDP8187179.1"/>
    </source>
</evidence>
<keyword evidence="3" id="KW-0997">Cell inner membrane</keyword>
<evidence type="ECO:0000256" key="2">
    <source>
        <dbReference type="ARBA" id="ARBA00022475"/>
    </source>
</evidence>
<evidence type="ECO:0000256" key="3">
    <source>
        <dbReference type="ARBA" id="ARBA00022519"/>
    </source>
</evidence>
<feature type="transmembrane region" description="Helical" evidence="7">
    <location>
        <begin position="24"/>
        <end position="44"/>
    </location>
</feature>
<evidence type="ECO:0000313" key="10">
    <source>
        <dbReference type="Proteomes" id="UP001230466"/>
    </source>
</evidence>